<name>A0AC34PYS6_9BILA</name>
<accession>A0AC34PYS6</accession>
<protein>
    <submittedName>
        <fullName evidence="2">Uncharacterized protein</fullName>
    </submittedName>
</protein>
<evidence type="ECO:0000313" key="2">
    <source>
        <dbReference type="WBParaSite" id="JU765_v2.g11262.t1"/>
    </source>
</evidence>
<reference evidence="2" key="1">
    <citation type="submission" date="2022-11" db="UniProtKB">
        <authorList>
            <consortium name="WormBaseParasite"/>
        </authorList>
    </citation>
    <scope>IDENTIFICATION</scope>
</reference>
<proteinExistence type="predicted"/>
<dbReference type="WBParaSite" id="JU765_v2.g11262.t1">
    <property type="protein sequence ID" value="JU765_v2.g11262.t1"/>
    <property type="gene ID" value="JU765_v2.g11262"/>
</dbReference>
<organism evidence="1 2">
    <name type="scientific">Panagrolaimus sp. JU765</name>
    <dbReference type="NCBI Taxonomy" id="591449"/>
    <lineage>
        <taxon>Eukaryota</taxon>
        <taxon>Metazoa</taxon>
        <taxon>Ecdysozoa</taxon>
        <taxon>Nematoda</taxon>
        <taxon>Chromadorea</taxon>
        <taxon>Rhabditida</taxon>
        <taxon>Tylenchina</taxon>
        <taxon>Panagrolaimomorpha</taxon>
        <taxon>Panagrolaimoidea</taxon>
        <taxon>Panagrolaimidae</taxon>
        <taxon>Panagrolaimus</taxon>
    </lineage>
</organism>
<evidence type="ECO:0000313" key="1">
    <source>
        <dbReference type="Proteomes" id="UP000887576"/>
    </source>
</evidence>
<sequence>MKHLFFVFGIFFGLFLTTTTAEKSTWCFVNCVNNQTETRAKREVLPKSITDFCRNVDFSKHLKVFVDCSKSCQPDNSEFVSEIHELVETCNVLGTDKKYECVQEKTNLTEMDLECAENICDVYHEWFITHSVAHFKCGFDSADLTEWINKVGFIWAAEQGMDFKNFDECLKEWPAEKIISLSMPPEDEPVIADAIPTVPTSTVPTTTTSFEGNPEKCFKKCGADPAEFIKLSPNCRKFIRRDRKLACLRDCNPEIIRKVKRNAKLDRIFRKNCGDSMSALIFDEFLECQYESYKMLKKRRKYRNFCDVALFVKKSCYNKSLADSEDLLEFFLKAVAKDLKLNPRERCW</sequence>
<dbReference type="Proteomes" id="UP000887576">
    <property type="component" value="Unplaced"/>
</dbReference>